<evidence type="ECO:0000313" key="4">
    <source>
        <dbReference type="Proteomes" id="UP000324091"/>
    </source>
</evidence>
<feature type="region of interest" description="Disordered" evidence="2">
    <location>
        <begin position="192"/>
        <end position="215"/>
    </location>
</feature>
<accession>A0A5C6P1S5</accession>
<dbReference type="PANTHER" id="PTHR12444:SF1">
    <property type="entry name" value="PROTEIN EFR3 HOMOLOG A"/>
    <property type="match status" value="1"/>
</dbReference>
<dbReference type="PANTHER" id="PTHR12444">
    <property type="entry name" value="PROTEIN EFR3 HOMOLOG CMP44E"/>
    <property type="match status" value="1"/>
</dbReference>
<protein>
    <submittedName>
        <fullName evidence="3">Protein EFR3-like protein A</fullName>
    </submittedName>
</protein>
<dbReference type="InterPro" id="IPR049152">
    <property type="entry name" value="EFR3-like_ARM"/>
</dbReference>
<dbReference type="Pfam" id="PF21052">
    <property type="entry name" value="EFR3_ARM"/>
    <property type="match status" value="1"/>
</dbReference>
<dbReference type="GO" id="GO:0005886">
    <property type="term" value="C:plasma membrane"/>
    <property type="evidence" value="ECO:0007669"/>
    <property type="project" value="TreeGrafter"/>
</dbReference>
<dbReference type="Proteomes" id="UP000324091">
    <property type="component" value="Chromosome 15"/>
</dbReference>
<dbReference type="GO" id="GO:0072659">
    <property type="term" value="P:protein localization to plasma membrane"/>
    <property type="evidence" value="ECO:0007669"/>
    <property type="project" value="TreeGrafter"/>
</dbReference>
<comment type="caution">
    <text evidence="3">The sequence shown here is derived from an EMBL/GenBank/DDBJ whole genome shotgun (WGS) entry which is preliminary data.</text>
</comment>
<dbReference type="EMBL" id="RHFK02000007">
    <property type="protein sequence ID" value="TWW73088.1"/>
    <property type="molecule type" value="Genomic_DNA"/>
</dbReference>
<dbReference type="AlphaFoldDB" id="A0A5C6P1S5"/>
<gene>
    <name evidence="3" type="ORF">D4764_15G0004820</name>
</gene>
<sequence length="896" mass="100321">MELPVGSVMTGLDGLSKSDMEKLTFYAVSAPEKLDRIGEYLAKRLSHDVVRHRYGYVVIAMEALDQLLMACHSQSIKPFVESFLHMVAKLLESREPDLQVLGTNSFVKFANIEEDTPSYHRRYDFFVSQFSAMCHSTHEDPETRTRIRVAGIRGLQGVVRKTVNDELQAIIWEPQHMDKLVPSMLFNMQDSEDLDRLGSGSGSDPRLGSGSGSGSGPGWGLGLGLGLTPGWVLQVLYMNQSGLISLSGRAVHPSTPLVAGQDGEENPSTLAETCFRELLGRAAYGNMNNAVRPVLVHLDHHHLWEPNEFAVSCFRIIMYSIQAQHSHHVIQQVLNHLDTHNKDTPRVRAGIVQVLLETVAIAAKGSVGMVQESRGSHTFTEASSPPHLWLGPTVLEVFNTLLKHLRISVDLELGDGSRRNSAASVSSGRSRESEERVVQNAIIQTIGFFGGNLPDYQRAEVMMFIMGKVPVCGTPCHTLDTVKIGHQGTKRIQTMLLSSLIMVTSGFKSKSMVAALPPSFLDPLFSISLMEDVELRQLVLEILHNIIDRHDNRAKLRGIRIIPNVAALKIKREKISKQDVAFMKKHGQQLYRHIYLGCKEEDNVHKNFELLFTTLAILTIELANEDVIVDLIRLAVALQEMTLANEENLPMFNRCGVMALVAAYLNFLSQMIANPPFCQHVSKVIELRTLMAPYLLPEHVFRDKCPLPETLEKDEQPLYFQSADMAECLAGPGYNVEKLSLPYVPQVTVLYTVGKILHRCKQTSRDEDRLTRRKSFVDTMSLQVDILSNSLPDKSQLAEEITFETLKKAIDTTGLEEQERERRRQVMEKFQKAPFEELAAHCESKANMLHDRLAQIFELTIRPPPSPSGVVSLSAGHTQHQSVPVYEMKFPDLCVY</sequence>
<evidence type="ECO:0000313" key="3">
    <source>
        <dbReference type="EMBL" id="TWW73088.1"/>
    </source>
</evidence>
<dbReference type="InterPro" id="IPR051851">
    <property type="entry name" value="EFR3_Homologs"/>
</dbReference>
<reference evidence="3 4" key="1">
    <citation type="submission" date="2019-04" db="EMBL/GenBank/DDBJ databases">
        <title>Chromosome genome assembly for Takifugu flavidus.</title>
        <authorList>
            <person name="Xiao S."/>
        </authorList>
    </citation>
    <scope>NUCLEOTIDE SEQUENCE [LARGE SCALE GENOMIC DNA]</scope>
    <source>
        <strain evidence="3">HTHZ2018</strain>
        <tissue evidence="3">Muscle</tissue>
    </source>
</reference>
<organism evidence="3 4">
    <name type="scientific">Takifugu flavidus</name>
    <name type="common">sansaifugu</name>
    <dbReference type="NCBI Taxonomy" id="433684"/>
    <lineage>
        <taxon>Eukaryota</taxon>
        <taxon>Metazoa</taxon>
        <taxon>Chordata</taxon>
        <taxon>Craniata</taxon>
        <taxon>Vertebrata</taxon>
        <taxon>Euteleostomi</taxon>
        <taxon>Actinopterygii</taxon>
        <taxon>Neopterygii</taxon>
        <taxon>Teleostei</taxon>
        <taxon>Neoteleostei</taxon>
        <taxon>Acanthomorphata</taxon>
        <taxon>Eupercaria</taxon>
        <taxon>Tetraodontiformes</taxon>
        <taxon>Tetradontoidea</taxon>
        <taxon>Tetraodontidae</taxon>
        <taxon>Takifugu</taxon>
    </lineage>
</organism>
<proteinExistence type="inferred from homology"/>
<evidence type="ECO:0000256" key="1">
    <source>
        <dbReference type="ARBA" id="ARBA00010216"/>
    </source>
</evidence>
<dbReference type="InterPro" id="IPR016024">
    <property type="entry name" value="ARM-type_fold"/>
</dbReference>
<evidence type="ECO:0000256" key="2">
    <source>
        <dbReference type="SAM" id="MobiDB-lite"/>
    </source>
</evidence>
<comment type="similarity">
    <text evidence="1">Belongs to the EFR3 family.</text>
</comment>
<dbReference type="SUPFAM" id="SSF48371">
    <property type="entry name" value="ARM repeat"/>
    <property type="match status" value="1"/>
</dbReference>
<keyword evidence="4" id="KW-1185">Reference proteome</keyword>
<name>A0A5C6P1S5_9TELE</name>